<feature type="signal peptide" evidence="1">
    <location>
        <begin position="1"/>
        <end position="24"/>
    </location>
</feature>
<organism evidence="2">
    <name type="scientific">Anopheles marajoara</name>
    <dbReference type="NCBI Taxonomy" id="58244"/>
    <lineage>
        <taxon>Eukaryota</taxon>
        <taxon>Metazoa</taxon>
        <taxon>Ecdysozoa</taxon>
        <taxon>Arthropoda</taxon>
        <taxon>Hexapoda</taxon>
        <taxon>Insecta</taxon>
        <taxon>Pterygota</taxon>
        <taxon>Neoptera</taxon>
        <taxon>Endopterygota</taxon>
        <taxon>Diptera</taxon>
        <taxon>Nematocera</taxon>
        <taxon>Culicoidea</taxon>
        <taxon>Culicidae</taxon>
        <taxon>Anophelinae</taxon>
        <taxon>Anopheles</taxon>
    </lineage>
</organism>
<name>A0A2M4C8D9_9DIPT</name>
<dbReference type="AlphaFoldDB" id="A0A2M4C8D9"/>
<protein>
    <submittedName>
        <fullName evidence="2">Putative secreted protein</fullName>
    </submittedName>
</protein>
<sequence length="111" mass="12706">MNVCVCVWVCGLIMNFLLSPPAHPAPLQNGKNGGRWDSLYRNHRSNEPETVVHRRNPGSLRRRSVRFRPFFFGSPQTRQVGWEKRDTDASDASDGGIEIEFHKRKVSLSRS</sequence>
<accession>A0A2M4C8D9</accession>
<keyword evidence="1" id="KW-0732">Signal</keyword>
<evidence type="ECO:0000313" key="2">
    <source>
        <dbReference type="EMBL" id="MBW61401.1"/>
    </source>
</evidence>
<dbReference type="EMBL" id="GGFJ01012260">
    <property type="protein sequence ID" value="MBW61401.1"/>
    <property type="molecule type" value="Transcribed_RNA"/>
</dbReference>
<feature type="chain" id="PRO_5014876045" evidence="1">
    <location>
        <begin position="25"/>
        <end position="111"/>
    </location>
</feature>
<evidence type="ECO:0000256" key="1">
    <source>
        <dbReference type="SAM" id="SignalP"/>
    </source>
</evidence>
<reference evidence="2" key="1">
    <citation type="submission" date="2018-01" db="EMBL/GenBank/DDBJ databases">
        <title>An insight into the sialome of Amazonian anophelines.</title>
        <authorList>
            <person name="Ribeiro J.M."/>
            <person name="Scarpassa V."/>
            <person name="Calvo E."/>
        </authorList>
    </citation>
    <scope>NUCLEOTIDE SEQUENCE</scope>
    <source>
        <tissue evidence="2">Salivary glands</tissue>
    </source>
</reference>
<proteinExistence type="predicted"/>